<dbReference type="STRING" id="1798709.A2538_00990"/>
<organism evidence="2 3">
    <name type="scientific">Candidatus Magasanikbacteria bacterium RIFOXYD2_FULL_41_14</name>
    <dbReference type="NCBI Taxonomy" id="1798709"/>
    <lineage>
        <taxon>Bacteria</taxon>
        <taxon>Candidatus Magasanikiibacteriota</taxon>
    </lineage>
</organism>
<name>A0A1F6PDX0_9BACT</name>
<feature type="domain" description="Aspartate/glutamate/uridylate kinase" evidence="1">
    <location>
        <begin position="7"/>
        <end position="196"/>
    </location>
</feature>
<dbReference type="EMBL" id="MFRE01000009">
    <property type="protein sequence ID" value="OGH94365.1"/>
    <property type="molecule type" value="Genomic_DNA"/>
</dbReference>
<dbReference type="AlphaFoldDB" id="A0A1F6PDX0"/>
<dbReference type="Pfam" id="PF00696">
    <property type="entry name" value="AA_kinase"/>
    <property type="match status" value="1"/>
</dbReference>
<sequence length="230" mass="24694">MAIKNNKIVVISLGGSLIAPPGGVDIFFLKKFRKLIFDFVKKRYKFVIVCGGGDACRKYQVAAKEVAGLSGKDLDWVGIYVTWLHANFVRGLLGGIAGANIITDPTVKLNWNSKVLVAGGWMPGCSTDFDAVKLAQGLGAGTVINISNVDYVYDRDPKITGAKKIEKMNWKDLQKIVGTKWSPGAHVPFDPIATKLGAQLGVVLKFVSGADLLQVSRAIVGDKFKGTIVG</sequence>
<dbReference type="Gene3D" id="3.40.1160.10">
    <property type="entry name" value="Acetylglutamate kinase-like"/>
    <property type="match status" value="1"/>
</dbReference>
<evidence type="ECO:0000313" key="2">
    <source>
        <dbReference type="EMBL" id="OGH94365.1"/>
    </source>
</evidence>
<evidence type="ECO:0000259" key="1">
    <source>
        <dbReference type="Pfam" id="PF00696"/>
    </source>
</evidence>
<evidence type="ECO:0000313" key="3">
    <source>
        <dbReference type="Proteomes" id="UP000178254"/>
    </source>
</evidence>
<protein>
    <recommendedName>
        <fullName evidence="1">Aspartate/glutamate/uridylate kinase domain-containing protein</fullName>
    </recommendedName>
</protein>
<dbReference type="InterPro" id="IPR001048">
    <property type="entry name" value="Asp/Glu/Uridylate_kinase"/>
</dbReference>
<accession>A0A1F6PDX0</accession>
<reference evidence="2 3" key="1">
    <citation type="journal article" date="2016" name="Nat. Commun.">
        <title>Thousands of microbial genomes shed light on interconnected biogeochemical processes in an aquifer system.</title>
        <authorList>
            <person name="Anantharaman K."/>
            <person name="Brown C.T."/>
            <person name="Hug L.A."/>
            <person name="Sharon I."/>
            <person name="Castelle C.J."/>
            <person name="Probst A.J."/>
            <person name="Thomas B.C."/>
            <person name="Singh A."/>
            <person name="Wilkins M.J."/>
            <person name="Karaoz U."/>
            <person name="Brodie E.L."/>
            <person name="Williams K.H."/>
            <person name="Hubbard S.S."/>
            <person name="Banfield J.F."/>
        </authorList>
    </citation>
    <scope>NUCLEOTIDE SEQUENCE [LARGE SCALE GENOMIC DNA]</scope>
</reference>
<proteinExistence type="predicted"/>
<gene>
    <name evidence="2" type="ORF">A2538_00990</name>
</gene>
<dbReference type="Proteomes" id="UP000178254">
    <property type="component" value="Unassembled WGS sequence"/>
</dbReference>
<dbReference type="InterPro" id="IPR036393">
    <property type="entry name" value="AceGlu_kinase-like_sf"/>
</dbReference>
<dbReference type="SUPFAM" id="SSF53633">
    <property type="entry name" value="Carbamate kinase-like"/>
    <property type="match status" value="1"/>
</dbReference>
<comment type="caution">
    <text evidence="2">The sequence shown here is derived from an EMBL/GenBank/DDBJ whole genome shotgun (WGS) entry which is preliminary data.</text>
</comment>